<organism evidence="3 5">
    <name type="scientific">Faecalibaculum rodentium</name>
    <dbReference type="NCBI Taxonomy" id="1702221"/>
    <lineage>
        <taxon>Bacteria</taxon>
        <taxon>Bacillati</taxon>
        <taxon>Bacillota</taxon>
        <taxon>Erysipelotrichia</taxon>
        <taxon>Erysipelotrichales</taxon>
        <taxon>Erysipelotrichaceae</taxon>
        <taxon>Faecalibaculum</taxon>
    </lineage>
</organism>
<dbReference type="GeneID" id="78477941"/>
<accession>A0A140DUK7</accession>
<dbReference type="SUPFAM" id="SSF53187">
    <property type="entry name" value="Zn-dependent exopeptidases"/>
    <property type="match status" value="1"/>
</dbReference>
<dbReference type="PANTHER" id="PTHR30404">
    <property type="entry name" value="N-ACETYLMURAMOYL-L-ALANINE AMIDASE"/>
    <property type="match status" value="1"/>
</dbReference>
<evidence type="ECO:0000259" key="2">
    <source>
        <dbReference type="SMART" id="SM00646"/>
    </source>
</evidence>
<evidence type="ECO:0000313" key="6">
    <source>
        <dbReference type="Proteomes" id="UP000186758"/>
    </source>
</evidence>
<dbReference type="EMBL" id="CP011391">
    <property type="protein sequence ID" value="AMK54334.1"/>
    <property type="molecule type" value="Genomic_DNA"/>
</dbReference>
<evidence type="ECO:0000256" key="1">
    <source>
        <dbReference type="ARBA" id="ARBA00022801"/>
    </source>
</evidence>
<feature type="domain" description="MurNAc-LAA" evidence="2">
    <location>
        <begin position="132"/>
        <end position="236"/>
    </location>
</feature>
<proteinExistence type="predicted"/>
<dbReference type="CDD" id="cd02696">
    <property type="entry name" value="MurNAc-LAA"/>
    <property type="match status" value="1"/>
</dbReference>
<evidence type="ECO:0000313" key="5">
    <source>
        <dbReference type="Proteomes" id="UP000069771"/>
    </source>
</evidence>
<dbReference type="AlphaFoldDB" id="A0A140DUK7"/>
<reference evidence="3 5" key="1">
    <citation type="journal article" date="2016" name="Gut Pathog.">
        <title>Whole genome sequencing of "Faecalibaculum rodentium" ALO17, isolated from C57BL/6J laboratory mouse feces.</title>
        <authorList>
            <person name="Lim S."/>
            <person name="Chang D.H."/>
            <person name="Ahn S."/>
            <person name="Kim B.C."/>
        </authorList>
    </citation>
    <scope>NUCLEOTIDE SEQUENCE [LARGE SCALE GENOMIC DNA]</scope>
    <source>
        <strain evidence="3 5">Alo17</strain>
    </source>
</reference>
<reference evidence="4 6" key="2">
    <citation type="submission" date="2016-11" db="EMBL/GenBank/DDBJ databases">
        <title>Description of two novel members of the family Erysipelotrichaceae: Ileibacterium lipovorans gen. nov., sp. nov. and Dubosiella newyorkensis, gen. nov., sp. nov.</title>
        <authorList>
            <person name="Cox L.M."/>
            <person name="Sohn J."/>
            <person name="Tyrrell K.L."/>
            <person name="Citron D.M."/>
            <person name="Lawson P.A."/>
            <person name="Patel N.B."/>
            <person name="Iizumi T."/>
            <person name="Perez-Perez G.I."/>
            <person name="Goldstein E.J."/>
            <person name="Blaser M.J."/>
        </authorList>
    </citation>
    <scope>NUCLEOTIDE SEQUENCE [LARGE SCALE GENOMIC DNA]</scope>
    <source>
        <strain evidence="4 6">NYU-BL-K8</strain>
    </source>
</reference>
<keyword evidence="5" id="KW-1185">Reference proteome</keyword>
<dbReference type="InterPro" id="IPR002508">
    <property type="entry name" value="MurNAc-LAA_cat"/>
</dbReference>
<dbReference type="GO" id="GO:0008745">
    <property type="term" value="F:N-acetylmuramoyl-L-alanine amidase activity"/>
    <property type="evidence" value="ECO:0007669"/>
    <property type="project" value="InterPro"/>
</dbReference>
<dbReference type="KEGG" id="fro:AALO17_12000"/>
<dbReference type="PANTHER" id="PTHR30404:SF0">
    <property type="entry name" value="N-ACETYLMURAMOYL-L-ALANINE AMIDASE AMIC"/>
    <property type="match status" value="1"/>
</dbReference>
<dbReference type="OrthoDB" id="9806267at2"/>
<dbReference type="RefSeq" id="WP_067556567.1">
    <property type="nucleotide sequence ID" value="NZ_CAJTBG010000018.1"/>
</dbReference>
<dbReference type="GO" id="GO:0009253">
    <property type="term" value="P:peptidoglycan catabolic process"/>
    <property type="evidence" value="ECO:0007669"/>
    <property type="project" value="InterPro"/>
</dbReference>
<dbReference type="GO" id="GO:0030288">
    <property type="term" value="C:outer membrane-bounded periplasmic space"/>
    <property type="evidence" value="ECO:0007669"/>
    <property type="project" value="TreeGrafter"/>
</dbReference>
<dbReference type="SMART" id="SM00646">
    <property type="entry name" value="Ami_3"/>
    <property type="match status" value="1"/>
</dbReference>
<protein>
    <recommendedName>
        <fullName evidence="2">MurNAc-LAA domain-containing protein</fullName>
    </recommendedName>
</protein>
<evidence type="ECO:0000313" key="4">
    <source>
        <dbReference type="EMBL" id="OLU45165.1"/>
    </source>
</evidence>
<dbReference type="Proteomes" id="UP000069771">
    <property type="component" value="Chromosome"/>
</dbReference>
<dbReference type="InterPro" id="IPR050695">
    <property type="entry name" value="N-acetylmuramoyl_amidase_3"/>
</dbReference>
<dbReference type="Proteomes" id="UP000186758">
    <property type="component" value="Unassembled WGS sequence"/>
</dbReference>
<dbReference type="Pfam" id="PF01520">
    <property type="entry name" value="Amidase_3"/>
    <property type="match status" value="1"/>
</dbReference>
<dbReference type="Gene3D" id="3.40.630.40">
    <property type="entry name" value="Zn-dependent exopeptidases"/>
    <property type="match status" value="1"/>
</dbReference>
<name>A0A140DUK7_9FIRM</name>
<keyword evidence="1" id="KW-0378">Hydrolase</keyword>
<gene>
    <name evidence="3" type="ORF">AALO17_12000</name>
    <name evidence="4" type="ORF">BO223_05610</name>
</gene>
<sequence>MKKAAIYLLLGLFALLVLHPGLNSSYTAPDVRVPTVNNSGSTTNEDATMTSSQSHAVIAVDAGHGGSDYGYVSDTTIPEKDINLDLALAIGRKLSAAGYQVVYTRESDDVPVFDTEAASSQDRLRRMKEQGVQYLVSVQLSSSPDPLARGFAVFTQPQTQLEELGAAAGQAVSAINLSSFEGVDSDHYANFPILMDRDVPSILLELGYVTNPDDYAKLTDSSYQDRIGEAVAEAFLKVVN</sequence>
<dbReference type="PATRIC" id="fig|1702221.3.peg.1157"/>
<evidence type="ECO:0000313" key="3">
    <source>
        <dbReference type="EMBL" id="AMK54334.1"/>
    </source>
</evidence>
<dbReference type="EMBL" id="MPJZ01000052">
    <property type="protein sequence ID" value="OLU45165.1"/>
    <property type="molecule type" value="Genomic_DNA"/>
</dbReference>
<dbReference type="STRING" id="1702221.AALO17_12000"/>